<dbReference type="RefSeq" id="WP_116693026.1">
    <property type="nucleotide sequence ID" value="NZ_QEHR01000001.1"/>
</dbReference>
<dbReference type="EMBL" id="QEHR01000001">
    <property type="protein sequence ID" value="PVW17278.1"/>
    <property type="molecule type" value="Genomic_DNA"/>
</dbReference>
<evidence type="ECO:0000256" key="5">
    <source>
        <dbReference type="ARBA" id="ARBA00022989"/>
    </source>
</evidence>
<comment type="similarity">
    <text evidence="2">Belongs to the NrfD family.</text>
</comment>
<organism evidence="8 9">
    <name type="scientific">Marixanthomonas spongiae</name>
    <dbReference type="NCBI Taxonomy" id="2174845"/>
    <lineage>
        <taxon>Bacteria</taxon>
        <taxon>Pseudomonadati</taxon>
        <taxon>Bacteroidota</taxon>
        <taxon>Flavobacteriia</taxon>
        <taxon>Flavobacteriales</taxon>
        <taxon>Flavobacteriaceae</taxon>
        <taxon>Marixanthomonas</taxon>
    </lineage>
</organism>
<proteinExistence type="inferred from homology"/>
<keyword evidence="9" id="KW-1185">Reference proteome</keyword>
<dbReference type="Gene3D" id="1.10.150.20">
    <property type="entry name" value="5' to 3' exonuclease, C-terminal subdomain"/>
    <property type="match status" value="1"/>
</dbReference>
<reference evidence="8 9" key="1">
    <citation type="submission" date="2018-04" db="EMBL/GenBank/DDBJ databases">
        <title>Marixanthomonas spongiae HN-E44 sp. nov., isolated from a marine sponge.</title>
        <authorList>
            <person name="Luo L."/>
            <person name="Zhuang L."/>
        </authorList>
    </citation>
    <scope>NUCLEOTIDE SEQUENCE [LARGE SCALE GENOMIC DNA]</scope>
    <source>
        <strain evidence="8 9">HN-E44</strain>
    </source>
</reference>
<evidence type="ECO:0000256" key="3">
    <source>
        <dbReference type="ARBA" id="ARBA00022475"/>
    </source>
</evidence>
<evidence type="ECO:0000256" key="1">
    <source>
        <dbReference type="ARBA" id="ARBA00004651"/>
    </source>
</evidence>
<evidence type="ECO:0000256" key="6">
    <source>
        <dbReference type="ARBA" id="ARBA00023136"/>
    </source>
</evidence>
<evidence type="ECO:0000313" key="8">
    <source>
        <dbReference type="EMBL" id="PVW17278.1"/>
    </source>
</evidence>
<feature type="transmembrane region" description="Helical" evidence="7">
    <location>
        <begin position="303"/>
        <end position="324"/>
    </location>
</feature>
<evidence type="ECO:0000256" key="4">
    <source>
        <dbReference type="ARBA" id="ARBA00022692"/>
    </source>
</evidence>
<accession>A0A2U0I868</accession>
<feature type="transmembrane region" description="Helical" evidence="7">
    <location>
        <begin position="83"/>
        <end position="103"/>
    </location>
</feature>
<feature type="transmembrane region" description="Helical" evidence="7">
    <location>
        <begin position="371"/>
        <end position="387"/>
    </location>
</feature>
<dbReference type="PANTHER" id="PTHR43044:SF2">
    <property type="entry name" value="POLYSULPHIDE REDUCTASE NRFD"/>
    <property type="match status" value="1"/>
</dbReference>
<feature type="transmembrane region" description="Helical" evidence="7">
    <location>
        <begin position="39"/>
        <end position="63"/>
    </location>
</feature>
<evidence type="ECO:0000256" key="2">
    <source>
        <dbReference type="ARBA" id="ARBA00008929"/>
    </source>
</evidence>
<feature type="transmembrane region" description="Helical" evidence="7">
    <location>
        <begin position="223"/>
        <end position="242"/>
    </location>
</feature>
<name>A0A2U0I868_9FLAO</name>
<keyword evidence="5 7" id="KW-1133">Transmembrane helix</keyword>
<evidence type="ECO:0000256" key="7">
    <source>
        <dbReference type="SAM" id="Phobius"/>
    </source>
</evidence>
<feature type="transmembrane region" description="Helical" evidence="7">
    <location>
        <begin position="161"/>
        <end position="183"/>
    </location>
</feature>
<comment type="subcellular location">
    <subcellularLocation>
        <location evidence="1">Cell membrane</location>
        <topology evidence="1">Multi-pass membrane protein</topology>
    </subcellularLocation>
</comment>
<feature type="transmembrane region" description="Helical" evidence="7">
    <location>
        <begin position="344"/>
        <end position="364"/>
    </location>
</feature>
<dbReference type="PANTHER" id="PTHR43044">
    <property type="match status" value="1"/>
</dbReference>
<dbReference type="AlphaFoldDB" id="A0A2U0I868"/>
<dbReference type="GO" id="GO:0005886">
    <property type="term" value="C:plasma membrane"/>
    <property type="evidence" value="ECO:0007669"/>
    <property type="project" value="UniProtKB-SubCell"/>
</dbReference>
<keyword evidence="3" id="KW-1003">Cell membrane</keyword>
<dbReference type="Pfam" id="PF03916">
    <property type="entry name" value="NrfD"/>
    <property type="match status" value="1"/>
</dbReference>
<keyword evidence="4 7" id="KW-0812">Transmembrane</keyword>
<feature type="transmembrane region" description="Helical" evidence="7">
    <location>
        <begin position="115"/>
        <end position="135"/>
    </location>
</feature>
<feature type="transmembrane region" description="Helical" evidence="7">
    <location>
        <begin position="262"/>
        <end position="282"/>
    </location>
</feature>
<keyword evidence="6 7" id="KW-0472">Membrane</keyword>
<protein>
    <submittedName>
        <fullName evidence="8">Molybdopterin oxidoreductase</fullName>
    </submittedName>
</protein>
<dbReference type="Proteomes" id="UP000245962">
    <property type="component" value="Unassembled WGS sequence"/>
</dbReference>
<evidence type="ECO:0000313" key="9">
    <source>
        <dbReference type="Proteomes" id="UP000245962"/>
    </source>
</evidence>
<comment type="caution">
    <text evidence="8">The sequence shown here is derived from an EMBL/GenBank/DDBJ whole genome shotgun (WGS) entry which is preliminary data.</text>
</comment>
<gene>
    <name evidence="8" type="ORF">DDV96_01850</name>
</gene>
<dbReference type="InterPro" id="IPR005614">
    <property type="entry name" value="NrfD-like"/>
</dbReference>
<feature type="transmembrane region" description="Helical" evidence="7">
    <location>
        <begin position="407"/>
        <end position="433"/>
    </location>
</feature>
<sequence length="600" mass="68076">MSSHYEAPIREPLVLGEKSYHDITADVSAPVLGKANKSWWIVFTIALIAFLWGLGCIIYTVSTGIGVWGLNKTIGWAWDITNFVWWVGIGHAGTLISAVLLLFRQKWRMAVNRSAEAMTIFAVVQAGLFPIIHMGRPWLAYWVLPIPNQFGSLWVNFNSPLLWDVFAISTYLSISLVFWYTGLLPDFAMIRDRTKSPFQKKIYGILSFGWTGRVKDWQRFEEVSLVLAGLATPLVLSVHTIVSFDFATSVVPGWHSTIYPPYFVAGAIFSGFAMVQTLLIIMRKVSNLEDYITVLHIEYMNKVILLTGGIVTVAYITEYFIGWYSGVPYENYTYLSFGAATGPYWWAFWALIICNLIVPLTLWVKKLRRNIMWTFFVAFIINVGMWFERFDIIVIDLSKDRLTSSWAMFQPTFVDIGTFIGTIGFFFVLFLLYARTFPVIAQAEVKTILKSSGENFKRLRAEHGDHVDHNVEQYPASGGPSANLTGEYFTSEEETKENQLEVGDTALIDSKAKRDQVNDMLDRIGRYDPDTETAGDLKKITGVGPVMEEKLHELGIYTYDQVSKMTDIDYEILDGIIGEFPGRAKRDDWAGQAKTLKNNQ</sequence>
<dbReference type="OrthoDB" id="9806499at2"/>